<feature type="region of interest" description="Disordered" evidence="1">
    <location>
        <begin position="82"/>
        <end position="108"/>
    </location>
</feature>
<dbReference type="PANTHER" id="PTHR36173:SF2">
    <property type="entry name" value="RIBONUCLEASE VAPC16"/>
    <property type="match status" value="1"/>
</dbReference>
<dbReference type="Proteomes" id="UP000199556">
    <property type="component" value="Unassembled WGS sequence"/>
</dbReference>
<dbReference type="PANTHER" id="PTHR36173">
    <property type="entry name" value="RIBONUCLEASE VAPC16-RELATED"/>
    <property type="match status" value="1"/>
</dbReference>
<dbReference type="AlphaFoldDB" id="A0A1I4PCI7"/>
<dbReference type="InterPro" id="IPR002716">
    <property type="entry name" value="PIN_dom"/>
</dbReference>
<evidence type="ECO:0000259" key="2">
    <source>
        <dbReference type="Pfam" id="PF01850"/>
    </source>
</evidence>
<dbReference type="InterPro" id="IPR041705">
    <property type="entry name" value="PIN_Sll0205"/>
</dbReference>
<evidence type="ECO:0000256" key="1">
    <source>
        <dbReference type="SAM" id="MobiDB-lite"/>
    </source>
</evidence>
<evidence type="ECO:0000313" key="4">
    <source>
        <dbReference type="Proteomes" id="UP000199556"/>
    </source>
</evidence>
<dbReference type="InterPro" id="IPR052919">
    <property type="entry name" value="TA_system_RNase"/>
</dbReference>
<dbReference type="Pfam" id="PF01850">
    <property type="entry name" value="PIN"/>
    <property type="match status" value="1"/>
</dbReference>
<name>A0A1I4PCI7_ECTMO</name>
<protein>
    <submittedName>
        <fullName evidence="3">PIN domain nuclease, a component of toxin-antitoxin system (PIN domain)</fullName>
    </submittedName>
</protein>
<dbReference type="SUPFAM" id="SSF88723">
    <property type="entry name" value="PIN domain-like"/>
    <property type="match status" value="1"/>
</dbReference>
<reference evidence="3 4" key="1">
    <citation type="submission" date="2016-10" db="EMBL/GenBank/DDBJ databases">
        <authorList>
            <person name="de Groot N.N."/>
        </authorList>
    </citation>
    <scope>NUCLEOTIDE SEQUENCE [LARGE SCALE GENOMIC DNA]</scope>
    <source>
        <strain evidence="3 4">DSM 4180</strain>
    </source>
</reference>
<organism evidence="3 4">
    <name type="scientific">Ectothiorhodospira mobilis</name>
    <dbReference type="NCBI Taxonomy" id="195064"/>
    <lineage>
        <taxon>Bacteria</taxon>
        <taxon>Pseudomonadati</taxon>
        <taxon>Pseudomonadota</taxon>
        <taxon>Gammaproteobacteria</taxon>
        <taxon>Chromatiales</taxon>
        <taxon>Ectothiorhodospiraceae</taxon>
        <taxon>Ectothiorhodospira</taxon>
    </lineage>
</organism>
<feature type="compositionally biased region" description="Low complexity" evidence="1">
    <location>
        <begin position="90"/>
        <end position="101"/>
    </location>
</feature>
<dbReference type="InterPro" id="IPR029060">
    <property type="entry name" value="PIN-like_dom_sf"/>
</dbReference>
<proteinExistence type="predicted"/>
<dbReference type="CDD" id="cd09872">
    <property type="entry name" value="PIN_Sll0205-like"/>
    <property type="match status" value="1"/>
</dbReference>
<sequence>MRRLLLDTHTFLWWLSGDSSLGERARAAIADPRNQVFVSAATGWEIAIKRAMGKLRIEDQDLDSIVEEEGFNHLPMTFFHGTQAGALPQSTTRTRSTACSSPRHKPKG</sequence>
<accession>A0A1I4PCI7</accession>
<feature type="domain" description="PIN" evidence="2">
    <location>
        <begin position="5"/>
        <end position="90"/>
    </location>
</feature>
<evidence type="ECO:0000313" key="3">
    <source>
        <dbReference type="EMBL" id="SFM25305.1"/>
    </source>
</evidence>
<keyword evidence="4" id="KW-1185">Reference proteome</keyword>
<dbReference type="EMBL" id="FOUO01000001">
    <property type="protein sequence ID" value="SFM25305.1"/>
    <property type="molecule type" value="Genomic_DNA"/>
</dbReference>
<gene>
    <name evidence="3" type="ORF">SAMN05421721_101157</name>
</gene>